<feature type="region of interest" description="Disordered" evidence="1">
    <location>
        <begin position="138"/>
        <end position="277"/>
    </location>
</feature>
<dbReference type="InterPro" id="IPR027417">
    <property type="entry name" value="P-loop_NTPase"/>
</dbReference>
<proteinExistence type="predicted"/>
<gene>
    <name evidence="3" type="ORF">GTA08_BOTSDO04935</name>
</gene>
<organism evidence="3 4">
    <name type="scientific">Botryosphaeria dothidea</name>
    <dbReference type="NCBI Taxonomy" id="55169"/>
    <lineage>
        <taxon>Eukaryota</taxon>
        <taxon>Fungi</taxon>
        <taxon>Dikarya</taxon>
        <taxon>Ascomycota</taxon>
        <taxon>Pezizomycotina</taxon>
        <taxon>Dothideomycetes</taxon>
        <taxon>Dothideomycetes incertae sedis</taxon>
        <taxon>Botryosphaeriales</taxon>
        <taxon>Botryosphaeriaceae</taxon>
        <taxon>Botryosphaeria</taxon>
    </lineage>
</organism>
<dbReference type="PANTHER" id="PTHR46411:SF2">
    <property type="entry name" value="AAA+ ATPASE DOMAIN-CONTAINING PROTEIN"/>
    <property type="match status" value="1"/>
</dbReference>
<dbReference type="InterPro" id="IPR003593">
    <property type="entry name" value="AAA+_ATPase"/>
</dbReference>
<dbReference type="InterPro" id="IPR054289">
    <property type="entry name" value="DUF7025"/>
</dbReference>
<protein>
    <submittedName>
        <fullName evidence="3">AAA family ATPase</fullName>
    </submittedName>
</protein>
<feature type="region of interest" description="Disordered" evidence="1">
    <location>
        <begin position="980"/>
        <end position="1012"/>
    </location>
</feature>
<feature type="region of interest" description="Disordered" evidence="1">
    <location>
        <begin position="1"/>
        <end position="113"/>
    </location>
</feature>
<feature type="compositionally biased region" description="Polar residues" evidence="1">
    <location>
        <begin position="236"/>
        <end position="245"/>
    </location>
</feature>
<feature type="compositionally biased region" description="Basic and acidic residues" evidence="1">
    <location>
        <begin position="152"/>
        <end position="166"/>
    </location>
</feature>
<evidence type="ECO:0000256" key="1">
    <source>
        <dbReference type="SAM" id="MobiDB-lite"/>
    </source>
</evidence>
<dbReference type="InterPro" id="IPR056599">
    <property type="entry name" value="AAA_lid_fung"/>
</dbReference>
<feature type="compositionally biased region" description="Polar residues" evidence="1">
    <location>
        <begin position="1"/>
        <end position="19"/>
    </location>
</feature>
<feature type="compositionally biased region" description="Polar residues" evidence="1">
    <location>
        <begin position="203"/>
        <end position="212"/>
    </location>
</feature>
<dbReference type="SMART" id="SM00382">
    <property type="entry name" value="AAA"/>
    <property type="match status" value="1"/>
</dbReference>
<dbReference type="AlphaFoldDB" id="A0A8H4ISD4"/>
<dbReference type="Gene3D" id="3.40.50.300">
    <property type="entry name" value="P-loop containing nucleotide triphosphate hydrolases"/>
    <property type="match status" value="1"/>
</dbReference>
<reference evidence="3" key="1">
    <citation type="submission" date="2020-04" db="EMBL/GenBank/DDBJ databases">
        <title>Genome Assembly and Annotation of Botryosphaeria dothidea sdau 11-99, a Latent Pathogen of Apple Fruit Ring Rot in China.</title>
        <authorList>
            <person name="Yu C."/>
            <person name="Diao Y."/>
            <person name="Lu Q."/>
            <person name="Zhao J."/>
            <person name="Cui S."/>
            <person name="Peng C."/>
            <person name="He B."/>
            <person name="Liu H."/>
        </authorList>
    </citation>
    <scope>NUCLEOTIDE SEQUENCE [LARGE SCALE GENOMIC DNA]</scope>
    <source>
        <strain evidence="3">Sdau11-99</strain>
    </source>
</reference>
<feature type="region of interest" description="Disordered" evidence="1">
    <location>
        <begin position="1040"/>
        <end position="1132"/>
    </location>
</feature>
<comment type="caution">
    <text evidence="3">The sequence shown here is derived from an EMBL/GenBank/DDBJ whole genome shotgun (WGS) entry which is preliminary data.</text>
</comment>
<dbReference type="PANTHER" id="PTHR46411">
    <property type="entry name" value="FAMILY ATPASE, PUTATIVE-RELATED"/>
    <property type="match status" value="1"/>
</dbReference>
<feature type="compositionally biased region" description="Basic and acidic residues" evidence="1">
    <location>
        <begin position="1055"/>
        <end position="1079"/>
    </location>
</feature>
<feature type="domain" description="AAA+ ATPase" evidence="2">
    <location>
        <begin position="792"/>
        <end position="919"/>
    </location>
</feature>
<evidence type="ECO:0000313" key="4">
    <source>
        <dbReference type="Proteomes" id="UP000572817"/>
    </source>
</evidence>
<name>A0A8H4ISD4_9PEZI</name>
<sequence length="1182" mass="132059">MSNPANSTKQDSPGSSSETFFLLPEVYSGSDNDRSRPKDVAVKGPSSRNNSPSKLHISTAGVQGEHEAQHTESNLEAPEVPSKAEEPLTGNTLDELEEELVKQPANLSQSPLEKADSLLDDAEHEFEVELAKAMVRRSEYWPASSDESDAAQESRTKKAPKTKEPEQESPTTFRVKALESLMAELMDPSTTSESAEGKEGEKNSTPAPQASAVNILPAVATEERANVPSPIATRPKASSSSPTTQGKKEPSTPPVPSTTQAEPRAAPVPSPSHSKFAMIPNFNPMAWLQRHDSPQEELRYRRPSKSPSAGSVPVENIPPSHSPVTERVAPARHMHPSQQLPRRPSLKKHRQPTQDQPMPAWVCPGYKGPLPERIKIPSPYLVAVFEDLMRGKEDWTCDEDLVLCRPYRSLIRHEALIRKLPDHLSHRMHRKSQGSHQMVQACFADTFEDSDHTDLSMNFPDAPVDGHALFGAKLLISFIDNCLKPHISRVTSEDFQEIDSADLWYLFKPGGLVVSANEDQAYRVVEVEYHTCSPRKRTSSAFGIKCISTDYDGRNIGPVVSFFRIEKYSGSRDITSLPVYPLRCNDDPSGLQRILVDRGRKFMRAVINRHMYCMGTILDGHEQVNGNIMIDFEQAISRNPLWKPDTLDIGHSLQDRILDESCRPYGSGENEPLGLSTDREMASEYLSKHEFTAPYLRAKKMGGDELSVSDDELMLLTHRVFGFILRTRKWASFSIDHIHNVSSTMDYESFKRLVLPQGHKSMLESLVRSHFRKMEGKIHSRKLSNTLRGEVSGLNILLHGAPGTGKTWTAECIAGYFEKPFLSFTCGELGTTPADVTQQLKTIFTLAQKWDCVLLIDDADMLLSERAKDNSSLDSLAAAFMRALDHYSGILFLTTSCVSIFDEGFRSRIQFSLYYPPLDEKSNLDVWNVCIWQTRKRQRTVRIKEEEILELAAELWDMGDPCRWNGRQIRNAFQTALALAEADAHDPSDPSRPSSRTSPRRESRWQDGKTQPAVTTLCRRHFETVAQASIAFAQRLVPTSAGAPASSQQRVDNFSVRDLKRNTSVARRERASTMPEARRPSQAALPALPPLPEGGGGAGSASPTRRPSVASRPNRLTHRARNSVGTSLRQEIWPAREGRESVVPVLPELPAPKQRESAAEMWDVDPDRHDFTMRIPYETLRL</sequence>
<dbReference type="CDD" id="cd19481">
    <property type="entry name" value="RecA-like_protease"/>
    <property type="match status" value="1"/>
</dbReference>
<dbReference type="Proteomes" id="UP000572817">
    <property type="component" value="Unassembled WGS sequence"/>
</dbReference>
<dbReference type="Pfam" id="PF22942">
    <property type="entry name" value="DUF7025"/>
    <property type="match status" value="1"/>
</dbReference>
<dbReference type="SUPFAM" id="SSF52540">
    <property type="entry name" value="P-loop containing nucleoside triphosphate hydrolases"/>
    <property type="match status" value="1"/>
</dbReference>
<dbReference type="EMBL" id="WWBZ02000033">
    <property type="protein sequence ID" value="KAF4306194.1"/>
    <property type="molecule type" value="Genomic_DNA"/>
</dbReference>
<keyword evidence="4" id="KW-1185">Reference proteome</keyword>
<dbReference type="Pfam" id="PF23232">
    <property type="entry name" value="AAA_lid_13"/>
    <property type="match status" value="1"/>
</dbReference>
<evidence type="ECO:0000259" key="2">
    <source>
        <dbReference type="SMART" id="SM00382"/>
    </source>
</evidence>
<dbReference type="Pfam" id="PF00004">
    <property type="entry name" value="AAA"/>
    <property type="match status" value="1"/>
</dbReference>
<dbReference type="GO" id="GO:0005524">
    <property type="term" value="F:ATP binding"/>
    <property type="evidence" value="ECO:0007669"/>
    <property type="project" value="InterPro"/>
</dbReference>
<evidence type="ECO:0000313" key="3">
    <source>
        <dbReference type="EMBL" id="KAF4306194.1"/>
    </source>
</evidence>
<feature type="compositionally biased region" description="Basic and acidic residues" evidence="1">
    <location>
        <begin position="31"/>
        <end position="41"/>
    </location>
</feature>
<dbReference type="OrthoDB" id="10042665at2759"/>
<accession>A0A8H4ISD4</accession>
<dbReference type="InterPro" id="IPR003959">
    <property type="entry name" value="ATPase_AAA_core"/>
</dbReference>
<dbReference type="GO" id="GO:0016887">
    <property type="term" value="F:ATP hydrolysis activity"/>
    <property type="evidence" value="ECO:0007669"/>
    <property type="project" value="InterPro"/>
</dbReference>
<feature type="region of interest" description="Disordered" evidence="1">
    <location>
        <begin position="292"/>
        <end position="360"/>
    </location>
</feature>